<dbReference type="Proteomes" id="UP000292957">
    <property type="component" value="Unassembled WGS sequence"/>
</dbReference>
<feature type="transmembrane region" description="Helical" evidence="1">
    <location>
        <begin position="131"/>
        <end position="151"/>
    </location>
</feature>
<evidence type="ECO:0000256" key="1">
    <source>
        <dbReference type="SAM" id="Phobius"/>
    </source>
</evidence>
<feature type="transmembrane region" description="Helical" evidence="1">
    <location>
        <begin position="12"/>
        <end position="37"/>
    </location>
</feature>
<protein>
    <submittedName>
        <fullName evidence="2">Uncharacterized protein</fullName>
    </submittedName>
</protein>
<keyword evidence="1" id="KW-0472">Membrane</keyword>
<sequence length="157" mass="17522">MAHSDFMVVPAAQFFSFFFESLFFGIFVVLYSMALWVSLPKIRVKSTRSILSLCGVATFMLLLAGAHLTIDVARGFDAFVTDYGVKSAFGYFTDAQKPTYIAKQFIYTTQTLLGDTVMAYRAFVVSDYNPYILLITSILLLGTAGGEHILIHHDNIF</sequence>
<keyword evidence="1" id="KW-0812">Transmembrane</keyword>
<dbReference type="OrthoDB" id="3346544at2759"/>
<reference evidence="2" key="1">
    <citation type="submission" date="2019-01" db="EMBL/GenBank/DDBJ databases">
        <title>Draft genome sequences of three monokaryotic isolates of the white-rot basidiomycete fungus Dichomitus squalens.</title>
        <authorList>
            <consortium name="DOE Joint Genome Institute"/>
            <person name="Lopez S.C."/>
            <person name="Andreopoulos B."/>
            <person name="Pangilinan J."/>
            <person name="Lipzen A."/>
            <person name="Riley R."/>
            <person name="Ahrendt S."/>
            <person name="Ng V."/>
            <person name="Barry K."/>
            <person name="Daum C."/>
            <person name="Grigoriev I.V."/>
            <person name="Hilden K.S."/>
            <person name="Makela M.R."/>
            <person name="de Vries R.P."/>
        </authorList>
    </citation>
    <scope>NUCLEOTIDE SEQUENCE [LARGE SCALE GENOMIC DNA]</scope>
    <source>
        <strain evidence="2">OM18370.1</strain>
    </source>
</reference>
<dbReference type="AlphaFoldDB" id="A0A4Q9N2U6"/>
<proteinExistence type="predicted"/>
<name>A0A4Q9N2U6_9APHY</name>
<dbReference type="EMBL" id="ML143388">
    <property type="protein sequence ID" value="TBU34495.1"/>
    <property type="molecule type" value="Genomic_DNA"/>
</dbReference>
<evidence type="ECO:0000313" key="2">
    <source>
        <dbReference type="EMBL" id="TBU34495.1"/>
    </source>
</evidence>
<organism evidence="2">
    <name type="scientific">Dichomitus squalens</name>
    <dbReference type="NCBI Taxonomy" id="114155"/>
    <lineage>
        <taxon>Eukaryota</taxon>
        <taxon>Fungi</taxon>
        <taxon>Dikarya</taxon>
        <taxon>Basidiomycota</taxon>
        <taxon>Agaricomycotina</taxon>
        <taxon>Agaricomycetes</taxon>
        <taxon>Polyporales</taxon>
        <taxon>Polyporaceae</taxon>
        <taxon>Dichomitus</taxon>
    </lineage>
</organism>
<keyword evidence="1" id="KW-1133">Transmembrane helix</keyword>
<feature type="transmembrane region" description="Helical" evidence="1">
    <location>
        <begin position="49"/>
        <end position="70"/>
    </location>
</feature>
<accession>A0A4Q9N2U6</accession>
<gene>
    <name evidence="2" type="ORF">BD311DRAFT_650288</name>
</gene>